<dbReference type="Proteomes" id="UP000321222">
    <property type="component" value="Chromosome"/>
</dbReference>
<keyword evidence="1" id="KW-0732">Signal</keyword>
<feature type="signal peptide" evidence="1">
    <location>
        <begin position="1"/>
        <end position="22"/>
    </location>
</feature>
<organism evidence="2 3">
    <name type="scientific">Flavobacterium alkalisoli</name>
    <dbReference type="NCBI Taxonomy" id="2602769"/>
    <lineage>
        <taxon>Bacteria</taxon>
        <taxon>Pseudomonadati</taxon>
        <taxon>Bacteroidota</taxon>
        <taxon>Flavobacteriia</taxon>
        <taxon>Flavobacteriales</taxon>
        <taxon>Flavobacteriaceae</taxon>
        <taxon>Flavobacterium</taxon>
    </lineage>
</organism>
<dbReference type="NCBIfam" id="TIGR01200">
    <property type="entry name" value="GLPGLI"/>
    <property type="match status" value="1"/>
</dbReference>
<protein>
    <submittedName>
        <fullName evidence="2">GLPGLI family protein</fullName>
    </submittedName>
</protein>
<dbReference type="OrthoDB" id="1068986at2"/>
<proteinExistence type="predicted"/>
<evidence type="ECO:0000313" key="3">
    <source>
        <dbReference type="Proteomes" id="UP000321222"/>
    </source>
</evidence>
<keyword evidence="3" id="KW-1185">Reference proteome</keyword>
<name>A0A5B9G0H9_9FLAO</name>
<evidence type="ECO:0000256" key="1">
    <source>
        <dbReference type="SAM" id="SignalP"/>
    </source>
</evidence>
<accession>A0A5B9G0H9</accession>
<gene>
    <name evidence="2" type="ORF">FUA48_14865</name>
</gene>
<reference evidence="2 3" key="1">
    <citation type="submission" date="2019-08" db="EMBL/GenBank/DDBJ databases">
        <title>Flavobacterium alkalisoli sp. nov., isolated from rhizosphere soil of Suaeda salsa.</title>
        <authorList>
            <person name="Sun J.-Q."/>
            <person name="Xu L."/>
        </authorList>
    </citation>
    <scope>NUCLEOTIDE SEQUENCE [LARGE SCALE GENOMIC DNA]</scope>
    <source>
        <strain evidence="2 3">XS-5</strain>
    </source>
</reference>
<dbReference type="InterPro" id="IPR005901">
    <property type="entry name" value="GLPGLI"/>
</dbReference>
<dbReference type="Pfam" id="PF09697">
    <property type="entry name" value="Porph_ging"/>
    <property type="match status" value="1"/>
</dbReference>
<dbReference type="EMBL" id="CP042831">
    <property type="protein sequence ID" value="QEE50812.1"/>
    <property type="molecule type" value="Genomic_DNA"/>
</dbReference>
<sequence>MKKLFVKTVALLAILLSPVLNAQDFYGTVTYESKISFPDIDIPEEQAQELPDDIQQLIKEQLDNAGRNTYTLNFNKTSSLYEQVEKPKSLEENTMVMITTEGDDSKFYTNLKDKKTVRQLTGFDKQFIITDSIVKHPWKLINETKKIGDYTCYKATYTISASDITVSNSLSNEESKDRIVTAWYTKQIPVQFGPDEYGGLPGLILELNNEQQTILCSKIVLNPKEKPEIIAPKKGKKVTMKEFEEIMVKKQEELEKQFKSKNPNNKDGVYFEVITN</sequence>
<dbReference type="KEGG" id="fak:FUA48_14865"/>
<dbReference type="RefSeq" id="WP_147584258.1">
    <property type="nucleotide sequence ID" value="NZ_CP042831.1"/>
</dbReference>
<feature type="chain" id="PRO_5022940533" evidence="1">
    <location>
        <begin position="23"/>
        <end position="276"/>
    </location>
</feature>
<dbReference type="AlphaFoldDB" id="A0A5B9G0H9"/>
<evidence type="ECO:0000313" key="2">
    <source>
        <dbReference type="EMBL" id="QEE50812.1"/>
    </source>
</evidence>